<evidence type="ECO:0000256" key="1">
    <source>
        <dbReference type="ARBA" id="ARBA00006962"/>
    </source>
</evidence>
<evidence type="ECO:0000256" key="8">
    <source>
        <dbReference type="ARBA" id="ARBA00023098"/>
    </source>
</evidence>
<evidence type="ECO:0000256" key="5">
    <source>
        <dbReference type="ARBA" id="ARBA00022679"/>
    </source>
</evidence>
<keyword evidence="5" id="KW-0808">Transferase</keyword>
<dbReference type="Pfam" id="PF06722">
    <property type="entry name" value="EryCIII-like_C"/>
    <property type="match status" value="1"/>
</dbReference>
<evidence type="ECO:0000259" key="12">
    <source>
        <dbReference type="Pfam" id="PF03033"/>
    </source>
</evidence>
<dbReference type="InterPro" id="IPR010610">
    <property type="entry name" value="EryCIII-like_C"/>
</dbReference>
<feature type="region of interest" description="Disordered" evidence="11">
    <location>
        <begin position="317"/>
        <end position="340"/>
    </location>
</feature>
<dbReference type="Pfam" id="PF03033">
    <property type="entry name" value="Glyco_transf_28"/>
    <property type="match status" value="1"/>
</dbReference>
<keyword evidence="7" id="KW-0756">Sterol biosynthesis</keyword>
<feature type="region of interest" description="Disordered" evidence="11">
    <location>
        <begin position="202"/>
        <end position="281"/>
    </location>
</feature>
<name>A0A0D6QXT0_ARACU</name>
<dbReference type="GO" id="GO:0009791">
    <property type="term" value="P:post-embryonic development"/>
    <property type="evidence" value="ECO:0007669"/>
    <property type="project" value="UniProtKB-ARBA"/>
</dbReference>
<dbReference type="InterPro" id="IPR050426">
    <property type="entry name" value="Glycosyltransferase_28"/>
</dbReference>
<keyword evidence="3" id="KW-0444">Lipid biosynthesis</keyword>
<dbReference type="CDD" id="cd03784">
    <property type="entry name" value="GT1_Gtf-like"/>
    <property type="match status" value="1"/>
</dbReference>
<organism evidence="14">
    <name type="scientific">Araucaria cunninghamii</name>
    <name type="common">Hoop pine</name>
    <name type="synonym">Moreton Bay pine</name>
    <dbReference type="NCBI Taxonomy" id="56994"/>
    <lineage>
        <taxon>Eukaryota</taxon>
        <taxon>Viridiplantae</taxon>
        <taxon>Streptophyta</taxon>
        <taxon>Embryophyta</taxon>
        <taxon>Tracheophyta</taxon>
        <taxon>Spermatophyta</taxon>
        <taxon>Pinopsida</taxon>
        <taxon>Pinidae</taxon>
        <taxon>Conifers II</taxon>
        <taxon>Araucariales</taxon>
        <taxon>Araucariaceae</taxon>
        <taxon>Araucaria</taxon>
    </lineage>
</organism>
<dbReference type="SUPFAM" id="SSF53756">
    <property type="entry name" value="UDP-Glycosyltransferase/glycogen phosphorylase"/>
    <property type="match status" value="1"/>
</dbReference>
<dbReference type="GO" id="GO:0016906">
    <property type="term" value="F:sterol 3-beta-glucosyltransferase activity"/>
    <property type="evidence" value="ECO:0007669"/>
    <property type="project" value="UniProtKB-EC"/>
</dbReference>
<dbReference type="GO" id="GO:0005975">
    <property type="term" value="P:carbohydrate metabolic process"/>
    <property type="evidence" value="ECO:0007669"/>
    <property type="project" value="InterPro"/>
</dbReference>
<evidence type="ECO:0000256" key="2">
    <source>
        <dbReference type="ARBA" id="ARBA00012650"/>
    </source>
</evidence>
<dbReference type="Gene3D" id="3.40.50.2000">
    <property type="entry name" value="Glycogen Phosphorylase B"/>
    <property type="match status" value="2"/>
</dbReference>
<keyword evidence="10" id="KW-0753">Steroid metabolism</keyword>
<protein>
    <recommendedName>
        <fullName evidence="2">sterol 3beta-glucosyltransferase</fullName>
        <ecNumber evidence="2">2.4.1.173</ecNumber>
    </recommendedName>
</protein>
<dbReference type="InterPro" id="IPR004276">
    <property type="entry name" value="GlycoTrans_28_N"/>
</dbReference>
<dbReference type="InterPro" id="IPR002213">
    <property type="entry name" value="UDP_glucos_trans"/>
</dbReference>
<keyword evidence="4" id="KW-0328">Glycosyltransferase</keyword>
<dbReference type="GO" id="GO:0016126">
    <property type="term" value="P:sterol biosynthetic process"/>
    <property type="evidence" value="ECO:0007669"/>
    <property type="project" value="UniProtKB-KW"/>
</dbReference>
<dbReference type="FunFam" id="3.40.50.2000:FF:000030">
    <property type="entry name" value="Sterol 3-beta-glucosyltransferase UGT80A2"/>
    <property type="match status" value="1"/>
</dbReference>
<evidence type="ECO:0000256" key="6">
    <source>
        <dbReference type="ARBA" id="ARBA00022955"/>
    </source>
</evidence>
<evidence type="ECO:0000256" key="7">
    <source>
        <dbReference type="ARBA" id="ARBA00023011"/>
    </source>
</evidence>
<evidence type="ECO:0000256" key="11">
    <source>
        <dbReference type="SAM" id="MobiDB-lite"/>
    </source>
</evidence>
<feature type="domain" description="Glycosyltransferase family 28 N-terminal" evidence="12">
    <location>
        <begin position="346"/>
        <end position="489"/>
    </location>
</feature>
<evidence type="ECO:0000256" key="3">
    <source>
        <dbReference type="ARBA" id="ARBA00022516"/>
    </source>
</evidence>
<dbReference type="FunFam" id="3.40.50.2000:FF:000009">
    <property type="entry name" value="Sterol 3-beta-glucosyltransferase UGT80A2"/>
    <property type="match status" value="1"/>
</dbReference>
<dbReference type="EC" id="2.4.1.173" evidence="2"/>
<accession>A0A0D6QXT0</accession>
<keyword evidence="8" id="KW-0443">Lipid metabolism</keyword>
<dbReference type="PANTHER" id="PTHR48050:SF13">
    <property type="entry name" value="STEROL 3-BETA-GLUCOSYLTRANSFERASE UGT80A2"/>
    <property type="match status" value="1"/>
</dbReference>
<keyword evidence="9" id="KW-1207">Sterol metabolism</keyword>
<dbReference type="EMBL" id="GCKF01037621">
    <property type="protein sequence ID" value="JAG96392.1"/>
    <property type="molecule type" value="Transcribed_RNA"/>
</dbReference>
<dbReference type="GO" id="GO:0010154">
    <property type="term" value="P:fruit development"/>
    <property type="evidence" value="ECO:0007669"/>
    <property type="project" value="UniProtKB-ARBA"/>
</dbReference>
<evidence type="ECO:0000313" key="14">
    <source>
        <dbReference type="EMBL" id="JAG96392.1"/>
    </source>
</evidence>
<reference evidence="14" key="1">
    <citation type="submission" date="2015-03" db="EMBL/GenBank/DDBJ databases">
        <title>A transcriptome of Araucaria cunninghamii, an australian fine timber species.</title>
        <authorList>
            <person name="Jing Yi C.J.Y."/>
            <person name="Yin San L.Y.S."/>
            <person name="Abdul Karim S.S."/>
            <person name="Wan Azmi N.N."/>
            <person name="Hercus R.R."/>
            <person name="Croft L.L."/>
        </authorList>
    </citation>
    <scope>NUCLEOTIDE SEQUENCE</scope>
    <source>
        <strain evidence="14">MI0301</strain>
        <tissue evidence="14">Leaf</tissue>
    </source>
</reference>
<dbReference type="PANTHER" id="PTHR48050">
    <property type="entry name" value="STEROL 3-BETA-GLUCOSYLTRANSFERASE"/>
    <property type="match status" value="1"/>
</dbReference>
<proteinExistence type="inferred from homology"/>
<sequence length="792" mass="86642">MEKGEDIDDIEHMEVSAGVKVVHAAAQTLSSDYGVSQISSSSEKAELCCNGDKSSCAQLEWTDNTSDCISTKFSESTGPDKGLQLGCNVKEADQVSQRTKNCESEAPTVTLEVSKSGLDEERDVTSANEPSSLSSRLSHANQHEINHSAFEHNITSFNEEKAGTKVDLLQMQLTPSVTCGVLTSCVKGKQLYSKEEISQGQKVSLAEENSEEHKQSDSSGQNEEPSDKGLIRANTLPSTSSSCDAPTYAETDHEFKRSKTERRKGIKARDNDNTQGAAEKISDRKKLKIVKKLAMVKGDGTVEFDINGSARYAADLFPPSIENPHELGEEEEEEDGEKRSVPPLQIAMLIVGTRGDVQPFIAIGKHLQEYGHRVRLATHSNFEEFVLTAGLEFYPLGGDPKVLAEYMVKNKGFLPSGPSEIPIQRKQLKSIIYSLLPACTEAYGDSGVNFRADAIIANPPAYGHVHVAEALKVPIHIFFTMPWTPTSKFPHPLSRVKQPAGYRLSYQVVDSLIWLGIRSMINDFRKKKLKLRPVTYLSGTQGSITDLPTGYIWSPYLVPKPEDWGPKVDIVGFCFLNLASDYVPPESLVKWLEAGERPIYVGFGSLPVQDPEGMTKIIVQALKQTQQRGIINKGWGGLGNLADPPEFVYTLDNCPHDWLFPRCAGVVHHGGAGTTAAGLKAACPTTIVPFFGDQPFWGERVHAKGLGPVPIPVDQFSLSKLVAAIEFMKKPEVKENAVAMARAMENEDGVSGAVKAFHKQLPKKMPQPSTPPSESHFFGSFFTGMAKVFGCN</sequence>
<feature type="compositionally biased region" description="Polar residues" evidence="11">
    <location>
        <begin position="235"/>
        <end position="244"/>
    </location>
</feature>
<comment type="similarity">
    <text evidence="1">Belongs to the glycosyltransferase 28 family.</text>
</comment>
<feature type="domain" description="Erythromycin biosynthesis protein CIII-like C-terminal" evidence="13">
    <location>
        <begin position="641"/>
        <end position="744"/>
    </location>
</feature>
<evidence type="ECO:0000259" key="13">
    <source>
        <dbReference type="Pfam" id="PF06722"/>
    </source>
</evidence>
<evidence type="ECO:0000256" key="10">
    <source>
        <dbReference type="ARBA" id="ARBA00023221"/>
    </source>
</evidence>
<feature type="compositionally biased region" description="Polar residues" evidence="11">
    <location>
        <begin position="125"/>
        <end position="140"/>
    </location>
</feature>
<keyword evidence="6" id="KW-0752">Steroid biosynthesis</keyword>
<evidence type="ECO:0000256" key="9">
    <source>
        <dbReference type="ARBA" id="ARBA00023166"/>
    </source>
</evidence>
<dbReference type="AlphaFoldDB" id="A0A0D6QXT0"/>
<feature type="region of interest" description="Disordered" evidence="11">
    <location>
        <begin position="115"/>
        <end position="140"/>
    </location>
</feature>
<evidence type="ECO:0000256" key="4">
    <source>
        <dbReference type="ARBA" id="ARBA00022676"/>
    </source>
</evidence>